<dbReference type="Gramene" id="TuG1812G0300002279.01.T01">
    <property type="protein sequence ID" value="TuG1812G0300002279.01.T01.cds304310"/>
    <property type="gene ID" value="TuG1812G0300002279.01"/>
</dbReference>
<evidence type="ECO:0000313" key="1">
    <source>
        <dbReference type="EnsemblPlants" id="TuG1812G0300002279.01.T01.cds304310"/>
    </source>
</evidence>
<dbReference type="EnsemblPlants" id="TuG1812G0300002279.01.T01">
    <property type="protein sequence ID" value="TuG1812G0300002279.01.T01.cds304310"/>
    <property type="gene ID" value="TuG1812G0300002279.01"/>
</dbReference>
<reference evidence="2" key="1">
    <citation type="journal article" date="2013" name="Nature">
        <title>Draft genome of the wheat A-genome progenitor Triticum urartu.</title>
        <authorList>
            <person name="Ling H.Q."/>
            <person name="Zhao S."/>
            <person name="Liu D."/>
            <person name="Wang J."/>
            <person name="Sun H."/>
            <person name="Zhang C."/>
            <person name="Fan H."/>
            <person name="Li D."/>
            <person name="Dong L."/>
            <person name="Tao Y."/>
            <person name="Gao C."/>
            <person name="Wu H."/>
            <person name="Li Y."/>
            <person name="Cui Y."/>
            <person name="Guo X."/>
            <person name="Zheng S."/>
            <person name="Wang B."/>
            <person name="Yu K."/>
            <person name="Liang Q."/>
            <person name="Yang W."/>
            <person name="Lou X."/>
            <person name="Chen J."/>
            <person name="Feng M."/>
            <person name="Jian J."/>
            <person name="Zhang X."/>
            <person name="Luo G."/>
            <person name="Jiang Y."/>
            <person name="Liu J."/>
            <person name="Wang Z."/>
            <person name="Sha Y."/>
            <person name="Zhang B."/>
            <person name="Wu H."/>
            <person name="Tang D."/>
            <person name="Shen Q."/>
            <person name="Xue P."/>
            <person name="Zou S."/>
            <person name="Wang X."/>
            <person name="Liu X."/>
            <person name="Wang F."/>
            <person name="Yang Y."/>
            <person name="An X."/>
            <person name="Dong Z."/>
            <person name="Zhang K."/>
            <person name="Zhang X."/>
            <person name="Luo M.C."/>
            <person name="Dvorak J."/>
            <person name="Tong Y."/>
            <person name="Wang J."/>
            <person name="Yang H."/>
            <person name="Li Z."/>
            <person name="Wang D."/>
            <person name="Zhang A."/>
            <person name="Wang J."/>
        </authorList>
    </citation>
    <scope>NUCLEOTIDE SEQUENCE</scope>
    <source>
        <strain evidence="2">cv. G1812</strain>
    </source>
</reference>
<evidence type="ECO:0000313" key="2">
    <source>
        <dbReference type="Proteomes" id="UP000015106"/>
    </source>
</evidence>
<reference evidence="1" key="2">
    <citation type="submission" date="2018-03" db="EMBL/GenBank/DDBJ databases">
        <title>The Triticum urartu genome reveals the dynamic nature of wheat genome evolution.</title>
        <authorList>
            <person name="Ling H."/>
            <person name="Ma B."/>
            <person name="Shi X."/>
            <person name="Liu H."/>
            <person name="Dong L."/>
            <person name="Sun H."/>
            <person name="Cao Y."/>
            <person name="Gao Q."/>
            <person name="Zheng S."/>
            <person name="Li Y."/>
            <person name="Yu Y."/>
            <person name="Du H."/>
            <person name="Qi M."/>
            <person name="Li Y."/>
            <person name="Yu H."/>
            <person name="Cui Y."/>
            <person name="Wang N."/>
            <person name="Chen C."/>
            <person name="Wu H."/>
            <person name="Zhao Y."/>
            <person name="Zhang J."/>
            <person name="Li Y."/>
            <person name="Zhou W."/>
            <person name="Zhang B."/>
            <person name="Hu W."/>
            <person name="Eijk M."/>
            <person name="Tang J."/>
            <person name="Witsenboer H."/>
            <person name="Zhao S."/>
            <person name="Li Z."/>
            <person name="Zhang A."/>
            <person name="Wang D."/>
            <person name="Liang C."/>
        </authorList>
    </citation>
    <scope>NUCLEOTIDE SEQUENCE [LARGE SCALE GENOMIC DNA]</scope>
    <source>
        <strain evidence="1">cv. G1812</strain>
    </source>
</reference>
<name>A0A8R7TUS5_TRIUA</name>
<organism evidence="1 2">
    <name type="scientific">Triticum urartu</name>
    <name type="common">Red wild einkorn</name>
    <name type="synonym">Crithodium urartu</name>
    <dbReference type="NCBI Taxonomy" id="4572"/>
    <lineage>
        <taxon>Eukaryota</taxon>
        <taxon>Viridiplantae</taxon>
        <taxon>Streptophyta</taxon>
        <taxon>Embryophyta</taxon>
        <taxon>Tracheophyta</taxon>
        <taxon>Spermatophyta</taxon>
        <taxon>Magnoliopsida</taxon>
        <taxon>Liliopsida</taxon>
        <taxon>Poales</taxon>
        <taxon>Poaceae</taxon>
        <taxon>BOP clade</taxon>
        <taxon>Pooideae</taxon>
        <taxon>Triticodae</taxon>
        <taxon>Triticeae</taxon>
        <taxon>Triticinae</taxon>
        <taxon>Triticum</taxon>
    </lineage>
</organism>
<reference evidence="1" key="3">
    <citation type="submission" date="2022-06" db="UniProtKB">
        <authorList>
            <consortium name="EnsemblPlants"/>
        </authorList>
    </citation>
    <scope>IDENTIFICATION</scope>
</reference>
<dbReference type="AlphaFoldDB" id="A0A8R7TUS5"/>
<sequence>MRKSRALLNEVKPSNSISSSLSRQVLTVVVVLPPPRPGHRRCAVHHYHACTASRSLLLGHQVCAAIAYSLASSRRVEQLHTCPHQVSQRFHIFGSFWVRRIGR</sequence>
<accession>A0A8R7TUS5</accession>
<proteinExistence type="predicted"/>
<protein>
    <submittedName>
        <fullName evidence="1">Uncharacterized protein</fullName>
    </submittedName>
</protein>
<keyword evidence="2" id="KW-1185">Reference proteome</keyword>
<dbReference type="Proteomes" id="UP000015106">
    <property type="component" value="Chromosome 3"/>
</dbReference>